<dbReference type="RefSeq" id="WP_200337463.1">
    <property type="nucleotide sequence ID" value="NZ_CP066786.1"/>
</dbReference>
<proteinExistence type="predicted"/>
<protein>
    <submittedName>
        <fullName evidence="1">DUF2190 family protein</fullName>
    </submittedName>
</protein>
<dbReference type="Pfam" id="PF09956">
    <property type="entry name" value="Phage_cement_2"/>
    <property type="match status" value="1"/>
</dbReference>
<gene>
    <name evidence="1" type="ORF">JET14_07440</name>
</gene>
<reference evidence="1 2" key="1">
    <citation type="submission" date="2020-12" db="EMBL/GenBank/DDBJ databases">
        <authorList>
            <person name="Zheng R.K."/>
            <person name="Sun C.M."/>
        </authorList>
    </citation>
    <scope>NUCLEOTIDE SEQUENCE [LARGE SCALE GENOMIC DNA]</scope>
    <source>
        <strain evidence="1 2">ZRK001</strain>
    </source>
</reference>
<dbReference type="Proteomes" id="UP000596083">
    <property type="component" value="Chromosome"/>
</dbReference>
<organism evidence="1 2">
    <name type="scientific">Martelella lutilitoris</name>
    <dbReference type="NCBI Taxonomy" id="2583532"/>
    <lineage>
        <taxon>Bacteria</taxon>
        <taxon>Pseudomonadati</taxon>
        <taxon>Pseudomonadota</taxon>
        <taxon>Alphaproteobacteria</taxon>
        <taxon>Hyphomicrobiales</taxon>
        <taxon>Aurantimonadaceae</taxon>
        <taxon>Martelella</taxon>
    </lineage>
</organism>
<dbReference type="KEGG" id="mlut:JET14_07440"/>
<name>A0A7T7HMN6_9HYPH</name>
<dbReference type="PIRSF" id="PIRSF030771">
    <property type="entry name" value="UCP030771"/>
    <property type="match status" value="1"/>
</dbReference>
<sequence>MKNFIQPGNIVDLTAPAGGLASGQAYLFGSLFGVATTGAAEGQRLAVSLEGVFDLPKAAGDSLGEGEAVYWDGTAISATSEGNTLVGHAVAAAPAAATTVYVRVRN</sequence>
<accession>A0A7T7HMN6</accession>
<dbReference type="AlphaFoldDB" id="A0A7T7HMN6"/>
<dbReference type="InterPro" id="IPR011231">
    <property type="entry name" value="Phage_VT1-Sakai_H0018"/>
</dbReference>
<dbReference type="EMBL" id="CP066786">
    <property type="protein sequence ID" value="QQM31987.1"/>
    <property type="molecule type" value="Genomic_DNA"/>
</dbReference>
<evidence type="ECO:0000313" key="1">
    <source>
        <dbReference type="EMBL" id="QQM31987.1"/>
    </source>
</evidence>
<evidence type="ECO:0000313" key="2">
    <source>
        <dbReference type="Proteomes" id="UP000596083"/>
    </source>
</evidence>